<gene>
    <name evidence="2" type="ORF">RISK_004416</name>
</gene>
<evidence type="ECO:0000256" key="1">
    <source>
        <dbReference type="SAM" id="MobiDB-lite"/>
    </source>
</evidence>
<sequence length="45" mass="4863">MEFDLYRQSFAGLSQAVTFQLPQAKHRNASDRGATGGGSIVPQKP</sequence>
<evidence type="ECO:0000313" key="2">
    <source>
        <dbReference type="EMBL" id="KLU03519.1"/>
    </source>
</evidence>
<comment type="caution">
    <text evidence="2">The sequence shown here is derived from an EMBL/GenBank/DDBJ whole genome shotgun (WGS) entry which is preliminary data.</text>
</comment>
<reference evidence="2" key="1">
    <citation type="submission" date="2015-05" db="EMBL/GenBank/DDBJ databases">
        <title>Permanent draft genome of Rhodopirellula islandicus K833.</title>
        <authorList>
            <person name="Kizina J."/>
            <person name="Richter M."/>
            <person name="Glockner F.O."/>
            <person name="Harder J."/>
        </authorList>
    </citation>
    <scope>NUCLEOTIDE SEQUENCE [LARGE SCALE GENOMIC DNA]</scope>
    <source>
        <strain evidence="2">K833</strain>
    </source>
</reference>
<organism evidence="2 3">
    <name type="scientific">Rhodopirellula islandica</name>
    <dbReference type="NCBI Taxonomy" id="595434"/>
    <lineage>
        <taxon>Bacteria</taxon>
        <taxon>Pseudomonadati</taxon>
        <taxon>Planctomycetota</taxon>
        <taxon>Planctomycetia</taxon>
        <taxon>Pirellulales</taxon>
        <taxon>Pirellulaceae</taxon>
        <taxon>Rhodopirellula</taxon>
    </lineage>
</organism>
<dbReference type="Proteomes" id="UP000036367">
    <property type="component" value="Unassembled WGS sequence"/>
</dbReference>
<name>A0A0J1EDB4_RHOIS</name>
<accession>A0A0J1EDB4</accession>
<dbReference type="AlphaFoldDB" id="A0A0J1EDB4"/>
<dbReference type="EMBL" id="LECT01000036">
    <property type="protein sequence ID" value="KLU03519.1"/>
    <property type="molecule type" value="Genomic_DNA"/>
</dbReference>
<proteinExistence type="predicted"/>
<keyword evidence="3" id="KW-1185">Reference proteome</keyword>
<protein>
    <submittedName>
        <fullName evidence="2">Uncharacterized protein</fullName>
    </submittedName>
</protein>
<feature type="region of interest" description="Disordered" evidence="1">
    <location>
        <begin position="23"/>
        <end position="45"/>
    </location>
</feature>
<evidence type="ECO:0000313" key="3">
    <source>
        <dbReference type="Proteomes" id="UP000036367"/>
    </source>
</evidence>